<comment type="caution">
    <text evidence="2">The sequence shown here is derived from an EMBL/GenBank/DDBJ whole genome shotgun (WGS) entry which is preliminary data.</text>
</comment>
<feature type="transmembrane region" description="Helical" evidence="1">
    <location>
        <begin position="285"/>
        <end position="303"/>
    </location>
</feature>
<evidence type="ECO:0000256" key="1">
    <source>
        <dbReference type="SAM" id="Phobius"/>
    </source>
</evidence>
<feature type="transmembrane region" description="Helical" evidence="1">
    <location>
        <begin position="202"/>
        <end position="224"/>
    </location>
</feature>
<dbReference type="EMBL" id="MEXN01000007">
    <property type="protein sequence ID" value="OGD03376.1"/>
    <property type="molecule type" value="Genomic_DNA"/>
</dbReference>
<keyword evidence="1" id="KW-0472">Membrane</keyword>
<keyword evidence="1" id="KW-1133">Transmembrane helix</keyword>
<evidence type="ECO:0000313" key="3">
    <source>
        <dbReference type="Proteomes" id="UP000177080"/>
    </source>
</evidence>
<accession>A0A1F4ZBU7</accession>
<evidence type="ECO:0008006" key="4">
    <source>
        <dbReference type="Google" id="ProtNLM"/>
    </source>
</evidence>
<organism evidence="2 3">
    <name type="scientific">Candidatus Amesbacteria bacterium RIFCSPLOWO2_01_FULL_48_25</name>
    <dbReference type="NCBI Taxonomy" id="1797259"/>
    <lineage>
        <taxon>Bacteria</taxon>
        <taxon>Candidatus Amesiibacteriota</taxon>
    </lineage>
</organism>
<gene>
    <name evidence="2" type="ORF">A2989_00910</name>
</gene>
<dbReference type="STRING" id="1797259.A2989_00910"/>
<dbReference type="Proteomes" id="UP000177080">
    <property type="component" value="Unassembled WGS sequence"/>
</dbReference>
<proteinExistence type="predicted"/>
<dbReference type="AlphaFoldDB" id="A0A1F4ZBU7"/>
<feature type="transmembrane region" description="Helical" evidence="1">
    <location>
        <begin position="256"/>
        <end position="278"/>
    </location>
</feature>
<feature type="transmembrane region" description="Helical" evidence="1">
    <location>
        <begin position="160"/>
        <end position="190"/>
    </location>
</feature>
<reference evidence="2 3" key="1">
    <citation type="journal article" date="2016" name="Nat. Commun.">
        <title>Thousands of microbial genomes shed light on interconnected biogeochemical processes in an aquifer system.</title>
        <authorList>
            <person name="Anantharaman K."/>
            <person name="Brown C.T."/>
            <person name="Hug L.A."/>
            <person name="Sharon I."/>
            <person name="Castelle C.J."/>
            <person name="Probst A.J."/>
            <person name="Thomas B.C."/>
            <person name="Singh A."/>
            <person name="Wilkins M.J."/>
            <person name="Karaoz U."/>
            <person name="Brodie E.L."/>
            <person name="Williams K.H."/>
            <person name="Hubbard S.S."/>
            <person name="Banfield J.F."/>
        </authorList>
    </citation>
    <scope>NUCLEOTIDE SEQUENCE [LARGE SCALE GENOMIC DNA]</scope>
</reference>
<feature type="transmembrane region" description="Helical" evidence="1">
    <location>
        <begin position="111"/>
        <end position="128"/>
    </location>
</feature>
<keyword evidence="1" id="KW-0812">Transmembrane</keyword>
<sequence length="497" mass="55906">MWARWEKWLRGREWLVLILIGVVVIRIPTLFEPYWYGDEGIYLTVGQAMRQGVKLYRQIHDNKPPLLYLVSALAGGSLFWFRFLAGAWNVATVVVFAGTFDIIFGKENRSWKYGAIITFGLITNLPLLEGNIANAENFFLLPVLAAFAILGKERITSAGIWWAGILIGLGALFKVPALLEAGVWPIYWLIETLNKKLGWGDWWKRCIILGLAALLPLILTVGYYQFTGSGTNYLSAIVGQNISYLSTWKEGGAGGGIFGVKGRAAVAVVLIAGIVVVNKRLKKQAIIVGTWWIVTLFAALLSGRPYPHYLLQMAGVLTCGAVILASGKRWERGLVAILIVVFAGAITFFRFWVYPVAGYYLNFAKWVIGRQTKQEYFAWFGPGVLRNYRISGIIAAGSKPSDRIFVWGDEPMIYALTRRLPATKYMAKYHVESFAAQDRTIEEVESNNPRYIVTFSDMRELPGLAQLILSKYLLEEKVDDVRIYRQMVGLTYIPIMR</sequence>
<feature type="transmembrane region" description="Helical" evidence="1">
    <location>
        <begin position="79"/>
        <end position="104"/>
    </location>
</feature>
<evidence type="ECO:0000313" key="2">
    <source>
        <dbReference type="EMBL" id="OGD03376.1"/>
    </source>
</evidence>
<feature type="transmembrane region" description="Helical" evidence="1">
    <location>
        <begin position="12"/>
        <end position="31"/>
    </location>
</feature>
<feature type="transmembrane region" description="Helical" evidence="1">
    <location>
        <begin position="309"/>
        <end position="327"/>
    </location>
</feature>
<protein>
    <recommendedName>
        <fullName evidence="4">Glycosyltransferase RgtA/B/C/D-like domain-containing protein</fullName>
    </recommendedName>
</protein>
<name>A0A1F4ZBU7_9BACT</name>
<feature type="transmembrane region" description="Helical" evidence="1">
    <location>
        <begin position="334"/>
        <end position="353"/>
    </location>
</feature>